<feature type="chain" id="PRO_5009443444" evidence="2">
    <location>
        <begin position="20"/>
        <end position="98"/>
    </location>
</feature>
<feature type="compositionally biased region" description="Polar residues" evidence="1">
    <location>
        <begin position="72"/>
        <end position="98"/>
    </location>
</feature>
<gene>
    <name evidence="3" type="ORF">LPB142_05935</name>
</gene>
<dbReference type="RefSeq" id="WP_071165806.1">
    <property type="nucleotide sequence ID" value="NZ_CP017781.1"/>
</dbReference>
<evidence type="ECO:0000313" key="4">
    <source>
        <dbReference type="Proteomes" id="UP000176562"/>
    </source>
</evidence>
<dbReference type="EMBL" id="CP017781">
    <property type="protein sequence ID" value="AOZ68914.1"/>
    <property type="molecule type" value="Genomic_DNA"/>
</dbReference>
<dbReference type="KEGG" id="rhp:LPB142_05935"/>
<dbReference type="AlphaFoldDB" id="A0A1D9MAN6"/>
<dbReference type="STRING" id="1850250.LPB142_05935"/>
<accession>A0A1D9MAN6</accession>
<keyword evidence="4" id="KW-1185">Reference proteome</keyword>
<protein>
    <submittedName>
        <fullName evidence="3">Uncharacterized protein</fullName>
    </submittedName>
</protein>
<organism evidence="3 4">
    <name type="scientific">Rhodobacter xanthinilyticus</name>
    <dbReference type="NCBI Taxonomy" id="1850250"/>
    <lineage>
        <taxon>Bacteria</taxon>
        <taxon>Pseudomonadati</taxon>
        <taxon>Pseudomonadota</taxon>
        <taxon>Alphaproteobacteria</taxon>
        <taxon>Rhodobacterales</taxon>
        <taxon>Rhodobacter group</taxon>
        <taxon>Rhodobacter</taxon>
    </lineage>
</organism>
<name>A0A1D9MAN6_9RHOB</name>
<evidence type="ECO:0000256" key="1">
    <source>
        <dbReference type="SAM" id="MobiDB-lite"/>
    </source>
</evidence>
<reference evidence="3 4" key="1">
    <citation type="submission" date="2016-10" db="EMBL/GenBank/DDBJ databases">
        <title>Rhodobacter sp. LPB0142, isolated from sea water.</title>
        <authorList>
            <person name="Kim E."/>
            <person name="Yi H."/>
        </authorList>
    </citation>
    <scope>NUCLEOTIDE SEQUENCE [LARGE SCALE GENOMIC DNA]</scope>
    <source>
        <strain evidence="3 4">LPB0142</strain>
    </source>
</reference>
<sequence length="98" mass="10087">MRKIMMILALCAAPSLAGAQSVTVTGENGASYQSTRDCTRAAGSANRTKSGTLTGAAGESVSREKLRVRAGNTAQTTVTGTGPNGETKTRQRLITVTN</sequence>
<feature type="region of interest" description="Disordered" evidence="1">
    <location>
        <begin position="41"/>
        <end position="98"/>
    </location>
</feature>
<evidence type="ECO:0000313" key="3">
    <source>
        <dbReference type="EMBL" id="AOZ68914.1"/>
    </source>
</evidence>
<feature type="signal peptide" evidence="2">
    <location>
        <begin position="1"/>
        <end position="19"/>
    </location>
</feature>
<proteinExistence type="predicted"/>
<dbReference type="Proteomes" id="UP000176562">
    <property type="component" value="Chromosome"/>
</dbReference>
<keyword evidence="2" id="KW-0732">Signal</keyword>
<evidence type="ECO:0000256" key="2">
    <source>
        <dbReference type="SAM" id="SignalP"/>
    </source>
</evidence>